<feature type="signal peptide" evidence="1">
    <location>
        <begin position="1"/>
        <end position="30"/>
    </location>
</feature>
<comment type="caution">
    <text evidence="3">The sequence shown here is derived from an EMBL/GenBank/DDBJ whole genome shotgun (WGS) entry which is preliminary data.</text>
</comment>
<dbReference type="AlphaFoldDB" id="A0A9D6AAK0"/>
<dbReference type="InterPro" id="IPR000326">
    <property type="entry name" value="PAP2/HPO"/>
</dbReference>
<sequence length="440" mass="48961">MSTSLKHTIYFAQISLQIVILTFACSQAEACNLPNDTMRNAYTKVSADSLYTFSDSCRVFQKVGDVLEHISNTRFHKIMYSSMPLIIGGFIAKGQDKHFRGLRNDYLPGFNRHLDDYTQYLPAAVLLGLKLGGEKSRSSWKRMLASDLFATTIMAGIVNSLKYTTHVERPDGSNRNSYPSGHTATAFMTATMLTKEYGSRSPWIGIGAYTVASATGIMRMANNKHWLSDVLMGAGIGILSTELGYYFADLIFKNRGLNNATDSETFRKWQKPSFLSLNFQISLPLASYPIGPSSRFKVSSGCMSVLEGAHFFSPYIGLGGRFSVTRTSVIVDNIRAENNVFDTWRIGGGAYFSCPLSTRWLAGSKLLVERVHYPDLQQTSYLVDSRHSFSLGTGLSLTFRAHQHYGIRLLLDYDLLPYRTAGRQICVHSLTLGTAFLVAF</sequence>
<organism evidence="3 4">
    <name type="scientific">Prevotella nigrescens</name>
    <dbReference type="NCBI Taxonomy" id="28133"/>
    <lineage>
        <taxon>Bacteria</taxon>
        <taxon>Pseudomonadati</taxon>
        <taxon>Bacteroidota</taxon>
        <taxon>Bacteroidia</taxon>
        <taxon>Bacteroidales</taxon>
        <taxon>Prevotellaceae</taxon>
        <taxon>Prevotella</taxon>
    </lineage>
</organism>
<dbReference type="InterPro" id="IPR036938">
    <property type="entry name" value="PAP2/HPO_sf"/>
</dbReference>
<feature type="domain" description="Phosphatidic acid phosphatase type 2/haloperoxidase" evidence="2">
    <location>
        <begin position="144"/>
        <end position="245"/>
    </location>
</feature>
<feature type="chain" id="PRO_5038637220" evidence="1">
    <location>
        <begin position="31"/>
        <end position="440"/>
    </location>
</feature>
<dbReference type="Gene3D" id="1.20.144.10">
    <property type="entry name" value="Phosphatidic acid phosphatase type 2/haloperoxidase"/>
    <property type="match status" value="1"/>
</dbReference>
<name>A0A9D6AAK0_9BACT</name>
<dbReference type="CDD" id="cd03394">
    <property type="entry name" value="PAP2_like_5"/>
    <property type="match status" value="1"/>
</dbReference>
<protein>
    <submittedName>
        <fullName evidence="3">Phosphatase PAP2 family protein</fullName>
    </submittedName>
</protein>
<dbReference type="Pfam" id="PF01569">
    <property type="entry name" value="PAP2"/>
    <property type="match status" value="1"/>
</dbReference>
<dbReference type="SUPFAM" id="SSF48317">
    <property type="entry name" value="Acid phosphatase/Vanadium-dependent haloperoxidase"/>
    <property type="match status" value="1"/>
</dbReference>
<dbReference type="RefSeq" id="WP_278490438.1">
    <property type="nucleotide sequence ID" value="NZ_CAJZDG010000074.1"/>
</dbReference>
<gene>
    <name evidence="3" type="ORF">HXN55_07075</name>
</gene>
<dbReference type="SMART" id="SM00014">
    <property type="entry name" value="acidPPc"/>
    <property type="match status" value="1"/>
</dbReference>
<dbReference type="Proteomes" id="UP000787419">
    <property type="component" value="Unassembled WGS sequence"/>
</dbReference>
<evidence type="ECO:0000259" key="2">
    <source>
        <dbReference type="SMART" id="SM00014"/>
    </source>
</evidence>
<evidence type="ECO:0000256" key="1">
    <source>
        <dbReference type="SAM" id="SignalP"/>
    </source>
</evidence>
<reference evidence="3" key="1">
    <citation type="submission" date="2020-04" db="EMBL/GenBank/DDBJ databases">
        <title>Deep metagenomics examines the oral microbiome during advanced dental caries in children, revealing novel taxa and co-occurrences with host molecules.</title>
        <authorList>
            <person name="Baker J.L."/>
            <person name="Morton J.T."/>
            <person name="Dinis M."/>
            <person name="Alvarez R."/>
            <person name="Tran N.C."/>
            <person name="Knight R."/>
            <person name="Edlund A."/>
        </authorList>
    </citation>
    <scope>NUCLEOTIDE SEQUENCE</scope>
    <source>
        <strain evidence="3">JCVI_32_bin.50</strain>
    </source>
</reference>
<dbReference type="PROSITE" id="PS51257">
    <property type="entry name" value="PROKAR_LIPOPROTEIN"/>
    <property type="match status" value="1"/>
</dbReference>
<evidence type="ECO:0000313" key="4">
    <source>
        <dbReference type="Proteomes" id="UP000787419"/>
    </source>
</evidence>
<evidence type="ECO:0000313" key="3">
    <source>
        <dbReference type="EMBL" id="MBF1447125.1"/>
    </source>
</evidence>
<dbReference type="EMBL" id="JABZTM010000070">
    <property type="protein sequence ID" value="MBF1447125.1"/>
    <property type="molecule type" value="Genomic_DNA"/>
</dbReference>
<accession>A0A9D6AAK0</accession>
<proteinExistence type="predicted"/>
<keyword evidence="1" id="KW-0732">Signal</keyword>